<dbReference type="SMART" id="SM00220">
    <property type="entry name" value="S_TKc"/>
    <property type="match status" value="1"/>
</dbReference>
<feature type="region of interest" description="Disordered" evidence="7">
    <location>
        <begin position="1"/>
        <end position="22"/>
    </location>
</feature>
<feature type="region of interest" description="Disordered" evidence="7">
    <location>
        <begin position="900"/>
        <end position="919"/>
    </location>
</feature>
<feature type="compositionally biased region" description="Low complexity" evidence="7">
    <location>
        <begin position="122"/>
        <end position="136"/>
    </location>
</feature>
<dbReference type="OMA" id="QMARCQA"/>
<evidence type="ECO:0000256" key="5">
    <source>
        <dbReference type="ARBA" id="ARBA00022840"/>
    </source>
</evidence>
<dbReference type="InParanoid" id="G2Q3A7"/>
<keyword evidence="5 6" id="KW-0067">ATP-binding</keyword>
<dbReference type="STRING" id="573729.G2Q3A7"/>
<dbReference type="GO" id="GO:0098813">
    <property type="term" value="P:nuclear chromosome segregation"/>
    <property type="evidence" value="ECO:0007669"/>
    <property type="project" value="UniProtKB-ARBA"/>
</dbReference>
<dbReference type="AlphaFoldDB" id="G2Q3A7"/>
<keyword evidence="1" id="KW-0723">Serine/threonine-protein kinase</keyword>
<dbReference type="CDD" id="cd14131">
    <property type="entry name" value="PKc_Mps1"/>
    <property type="match status" value="1"/>
</dbReference>
<dbReference type="InterPro" id="IPR017441">
    <property type="entry name" value="Protein_kinase_ATP_BS"/>
</dbReference>
<keyword evidence="10" id="KW-1185">Reference proteome</keyword>
<keyword evidence="2" id="KW-0808">Transferase</keyword>
<feature type="compositionally biased region" description="Polar residues" evidence="7">
    <location>
        <begin position="169"/>
        <end position="178"/>
    </location>
</feature>
<dbReference type="GO" id="GO:0004712">
    <property type="term" value="F:protein serine/threonine/tyrosine kinase activity"/>
    <property type="evidence" value="ECO:0007669"/>
    <property type="project" value="TreeGrafter"/>
</dbReference>
<dbReference type="GO" id="GO:0034501">
    <property type="term" value="P:protein localization to kinetochore"/>
    <property type="evidence" value="ECO:0007669"/>
    <property type="project" value="TreeGrafter"/>
</dbReference>
<dbReference type="PROSITE" id="PS50011">
    <property type="entry name" value="PROTEIN_KINASE_DOM"/>
    <property type="match status" value="1"/>
</dbReference>
<evidence type="ECO:0000256" key="6">
    <source>
        <dbReference type="PROSITE-ProRule" id="PRU10141"/>
    </source>
</evidence>
<feature type="compositionally biased region" description="Basic and acidic residues" evidence="7">
    <location>
        <begin position="1"/>
        <end position="11"/>
    </location>
</feature>
<evidence type="ECO:0000313" key="10">
    <source>
        <dbReference type="Proteomes" id="UP000007322"/>
    </source>
</evidence>
<feature type="domain" description="Protein kinase" evidence="8">
    <location>
        <begin position="539"/>
        <end position="832"/>
    </location>
</feature>
<feature type="compositionally biased region" description="Polar residues" evidence="7">
    <location>
        <begin position="257"/>
        <end position="267"/>
    </location>
</feature>
<feature type="compositionally biased region" description="Polar residues" evidence="7">
    <location>
        <begin position="454"/>
        <end position="466"/>
    </location>
</feature>
<dbReference type="KEGG" id="mtm:MYCTH_2296876"/>
<feature type="region of interest" description="Disordered" evidence="7">
    <location>
        <begin position="62"/>
        <end position="485"/>
    </location>
</feature>
<dbReference type="EMBL" id="CP003002">
    <property type="protein sequence ID" value="AEO54368.1"/>
    <property type="molecule type" value="Genomic_DNA"/>
</dbReference>
<dbReference type="Pfam" id="PF00069">
    <property type="entry name" value="Pkinase"/>
    <property type="match status" value="1"/>
</dbReference>
<evidence type="ECO:0000256" key="3">
    <source>
        <dbReference type="ARBA" id="ARBA00022741"/>
    </source>
</evidence>
<evidence type="ECO:0000256" key="2">
    <source>
        <dbReference type="ARBA" id="ARBA00022679"/>
    </source>
</evidence>
<organism evidence="9 10">
    <name type="scientific">Thermothelomyces thermophilus (strain ATCC 42464 / BCRC 31852 / DSM 1799)</name>
    <name type="common">Sporotrichum thermophile</name>
    <dbReference type="NCBI Taxonomy" id="573729"/>
    <lineage>
        <taxon>Eukaryota</taxon>
        <taxon>Fungi</taxon>
        <taxon>Dikarya</taxon>
        <taxon>Ascomycota</taxon>
        <taxon>Pezizomycotina</taxon>
        <taxon>Sordariomycetes</taxon>
        <taxon>Sordariomycetidae</taxon>
        <taxon>Sordariales</taxon>
        <taxon>Chaetomiaceae</taxon>
        <taxon>Thermothelomyces</taxon>
    </lineage>
</organism>
<dbReference type="GO" id="GO:0004674">
    <property type="term" value="F:protein serine/threonine kinase activity"/>
    <property type="evidence" value="ECO:0007669"/>
    <property type="project" value="UniProtKB-KW"/>
</dbReference>
<dbReference type="Proteomes" id="UP000007322">
    <property type="component" value="Chromosome 1"/>
</dbReference>
<sequence>MSPTPAERDGRQAAVGRRTSTRLVLRSQSAQYRNLDDSSDDEVLSPMKLSAITKALLGAGHVSDASSSTNVPATGARHSPESLGSSIPAPVRATTGGDQESSWKRTRDSNNAPASQPPTPPSGSHSRIGSRRGSIPAPVQPASRDQESPVQAARVTRHSRRGSTHSSRNPSPVGSRDNSPAPRKRVVRLNAPSSANGASGSRRNSLRNSFSSSSRGKQPESADGSRAKTASSPAAQQDRPAKTPVLPVRTVRIAVGSSGQKPPSGASSDARPKYTTRSSEVEGRNASAAAIAPPIVAPQASLRVKRVGRTPGSFLSGPARRGRRRQSEDDADGPFEADAPGSGNEPGSQQAREEQQQEEEVAPSAASEYPDFAASGSPVSAKDSARAALRRHRSTFITPVSQRKPEHHHLPLAFQDPSPPAPDSAEQDKENEGPSEIAPVIPASMRAANPPPSAINQRAPSQSVAPSNPEAVEPHGQAHGAPNNHVLTARSHNIPQRPAPPPPPKMSVVETATAAAGASTAAQASKKRQFLLRVNGKTYTRIDSLGRGGSGKVYRVSAENGKLLALKRVSLENLDERTIKGYHGEIDLLQRLAGVNRVIQLIDHEFNAEKQTLSLVLEAGELDFNTFLRSRLSEDCRFDPVFVRYWWKEMVECVQAVHEKDIIHTDLKPANFVLAQGRLKVIDFGIANAIQTDMTVNVHRDAQIGTPNYMSPESLMDFKEYALTSAYNGQVNAPPLQRPKHFKLGKASDIWSLGCILYQMVYGQCPFAKITNMMARVNAIKDWSHTIEFPEHTEHGVRVPPSLLRTMKRCLNRDQTQRPTCEELLCPTDPFLYPMELSSDVFTAADHGKVIPITQELLRDVVWDVAQRVRRGDAADAEVLKLWPAAYWASCKKSLAMRSGAGPGGAAASGNGAGAEKQH</sequence>
<dbReference type="GeneID" id="11512919"/>
<dbReference type="GO" id="GO:0005524">
    <property type="term" value="F:ATP binding"/>
    <property type="evidence" value="ECO:0007669"/>
    <property type="project" value="UniProtKB-UniRule"/>
</dbReference>
<evidence type="ECO:0000259" key="8">
    <source>
        <dbReference type="PROSITE" id="PS50011"/>
    </source>
</evidence>
<dbReference type="Gene3D" id="1.10.510.10">
    <property type="entry name" value="Transferase(Phosphotransferase) domain 1"/>
    <property type="match status" value="1"/>
</dbReference>
<dbReference type="VEuPathDB" id="FungiDB:MYCTH_2296876"/>
<name>G2Q3A7_THET4</name>
<dbReference type="GO" id="GO:0033316">
    <property type="term" value="P:meiotic spindle assembly checkpoint signaling"/>
    <property type="evidence" value="ECO:0007669"/>
    <property type="project" value="TreeGrafter"/>
</dbReference>
<dbReference type="SUPFAM" id="SSF56112">
    <property type="entry name" value="Protein kinase-like (PK-like)"/>
    <property type="match status" value="1"/>
</dbReference>
<reference evidence="9 10" key="1">
    <citation type="journal article" date="2011" name="Nat. Biotechnol.">
        <title>Comparative genomic analysis of the thermophilic biomass-degrading fungi Myceliophthora thermophila and Thielavia terrestris.</title>
        <authorList>
            <person name="Berka R.M."/>
            <person name="Grigoriev I.V."/>
            <person name="Otillar R."/>
            <person name="Salamov A."/>
            <person name="Grimwood J."/>
            <person name="Reid I."/>
            <person name="Ishmael N."/>
            <person name="John T."/>
            <person name="Darmond C."/>
            <person name="Moisan M.-C."/>
            <person name="Henrissat B."/>
            <person name="Coutinho P.M."/>
            <person name="Lombard V."/>
            <person name="Natvig D.O."/>
            <person name="Lindquist E."/>
            <person name="Schmutz J."/>
            <person name="Lucas S."/>
            <person name="Harris P."/>
            <person name="Powlowski J."/>
            <person name="Bellemare A."/>
            <person name="Taylor D."/>
            <person name="Butler G."/>
            <person name="de Vries R.P."/>
            <person name="Allijn I.E."/>
            <person name="van den Brink J."/>
            <person name="Ushinsky S."/>
            <person name="Storms R."/>
            <person name="Powell A.J."/>
            <person name="Paulsen I.T."/>
            <person name="Elbourne L.D.H."/>
            <person name="Baker S.E."/>
            <person name="Magnuson J."/>
            <person name="LaBoissiere S."/>
            <person name="Clutterbuck A.J."/>
            <person name="Martinez D."/>
            <person name="Wogulis M."/>
            <person name="de Leon A.L."/>
            <person name="Rey M.W."/>
            <person name="Tsang A."/>
        </authorList>
    </citation>
    <scope>NUCLEOTIDE SEQUENCE [LARGE SCALE GENOMIC DNA]</scope>
    <source>
        <strain evidence="10">ATCC 42464 / BCRC 31852 / DSM 1799</strain>
    </source>
</reference>
<keyword evidence="3 6" id="KW-0547">Nucleotide-binding</keyword>
<feature type="binding site" evidence="6">
    <location>
        <position position="567"/>
    </location>
    <ligand>
        <name>ATP</name>
        <dbReference type="ChEBI" id="CHEBI:30616"/>
    </ligand>
</feature>
<dbReference type="HOGENOM" id="CLU_000288_2_10_1"/>
<protein>
    <recommendedName>
        <fullName evidence="8">Protein kinase domain-containing protein</fullName>
    </recommendedName>
</protein>
<evidence type="ECO:0000256" key="7">
    <source>
        <dbReference type="SAM" id="MobiDB-lite"/>
    </source>
</evidence>
<feature type="compositionally biased region" description="Gly residues" evidence="7">
    <location>
        <begin position="901"/>
        <end position="913"/>
    </location>
</feature>
<dbReference type="eggNOG" id="KOG0596">
    <property type="taxonomic scope" value="Eukaryota"/>
</dbReference>
<dbReference type="FunFam" id="3.30.200.20:FF:000131">
    <property type="entry name" value="Dual specificity protein kinase TTK"/>
    <property type="match status" value="1"/>
</dbReference>
<dbReference type="GO" id="GO:0005634">
    <property type="term" value="C:nucleus"/>
    <property type="evidence" value="ECO:0007669"/>
    <property type="project" value="TreeGrafter"/>
</dbReference>
<dbReference type="PANTHER" id="PTHR22974">
    <property type="entry name" value="MIXED LINEAGE PROTEIN KINASE"/>
    <property type="match status" value="1"/>
</dbReference>
<dbReference type="GO" id="GO:0007094">
    <property type="term" value="P:mitotic spindle assembly checkpoint signaling"/>
    <property type="evidence" value="ECO:0007669"/>
    <property type="project" value="TreeGrafter"/>
</dbReference>
<evidence type="ECO:0000256" key="4">
    <source>
        <dbReference type="ARBA" id="ARBA00022777"/>
    </source>
</evidence>
<dbReference type="PROSITE" id="PS00107">
    <property type="entry name" value="PROTEIN_KINASE_ATP"/>
    <property type="match status" value="1"/>
</dbReference>
<accession>G2Q3A7</accession>
<dbReference type="GO" id="GO:0000776">
    <property type="term" value="C:kinetochore"/>
    <property type="evidence" value="ECO:0007669"/>
    <property type="project" value="TreeGrafter"/>
</dbReference>
<dbReference type="PANTHER" id="PTHR22974:SF21">
    <property type="entry name" value="DUAL SPECIFICITY PROTEIN KINASE TTK"/>
    <property type="match status" value="1"/>
</dbReference>
<proteinExistence type="predicted"/>
<dbReference type="OrthoDB" id="20524at2759"/>
<dbReference type="PROSITE" id="PS00108">
    <property type="entry name" value="PROTEIN_KINASE_ST"/>
    <property type="match status" value="1"/>
</dbReference>
<feature type="compositionally biased region" description="Low complexity" evidence="7">
    <location>
        <begin position="193"/>
        <end position="216"/>
    </location>
</feature>
<feature type="compositionally biased region" description="Basic and acidic residues" evidence="7">
    <location>
        <begin position="217"/>
        <end position="226"/>
    </location>
</feature>
<evidence type="ECO:0000313" key="9">
    <source>
        <dbReference type="EMBL" id="AEO54368.1"/>
    </source>
</evidence>
<dbReference type="InterPro" id="IPR011009">
    <property type="entry name" value="Kinase-like_dom_sf"/>
</dbReference>
<keyword evidence="4" id="KW-0418">Kinase</keyword>
<feature type="compositionally biased region" description="Low complexity" evidence="7">
    <location>
        <begin position="286"/>
        <end position="301"/>
    </location>
</feature>
<dbReference type="InterPro" id="IPR008271">
    <property type="entry name" value="Ser/Thr_kinase_AS"/>
</dbReference>
<gene>
    <name evidence="9" type="ORF">MYCTH_2296876</name>
</gene>
<dbReference type="InterPro" id="IPR027084">
    <property type="entry name" value="Mps1_cat"/>
</dbReference>
<evidence type="ECO:0000256" key="1">
    <source>
        <dbReference type="ARBA" id="ARBA00022527"/>
    </source>
</evidence>
<dbReference type="Gene3D" id="3.30.200.20">
    <property type="entry name" value="Phosphorylase Kinase, domain 1"/>
    <property type="match status" value="1"/>
</dbReference>
<dbReference type="RefSeq" id="XP_003659613.1">
    <property type="nucleotide sequence ID" value="XM_003659565.1"/>
</dbReference>
<dbReference type="InterPro" id="IPR000719">
    <property type="entry name" value="Prot_kinase_dom"/>
</dbReference>